<evidence type="ECO:0000313" key="1">
    <source>
        <dbReference type="EMBL" id="MCI57804.1"/>
    </source>
</evidence>
<evidence type="ECO:0000313" key="2">
    <source>
        <dbReference type="Proteomes" id="UP000265520"/>
    </source>
</evidence>
<sequence length="67" mass="7403">MLAMVEMVGESFVLRIETKITTRNMQIETGVIILTISSPKVSRTVVEDEALWVSAIVAKQGVQIEIV</sequence>
<name>A0A392TB74_9FABA</name>
<organism evidence="1 2">
    <name type="scientific">Trifolium medium</name>
    <dbReference type="NCBI Taxonomy" id="97028"/>
    <lineage>
        <taxon>Eukaryota</taxon>
        <taxon>Viridiplantae</taxon>
        <taxon>Streptophyta</taxon>
        <taxon>Embryophyta</taxon>
        <taxon>Tracheophyta</taxon>
        <taxon>Spermatophyta</taxon>
        <taxon>Magnoliopsida</taxon>
        <taxon>eudicotyledons</taxon>
        <taxon>Gunneridae</taxon>
        <taxon>Pentapetalae</taxon>
        <taxon>rosids</taxon>
        <taxon>fabids</taxon>
        <taxon>Fabales</taxon>
        <taxon>Fabaceae</taxon>
        <taxon>Papilionoideae</taxon>
        <taxon>50 kb inversion clade</taxon>
        <taxon>NPAAA clade</taxon>
        <taxon>Hologalegina</taxon>
        <taxon>IRL clade</taxon>
        <taxon>Trifolieae</taxon>
        <taxon>Trifolium</taxon>
    </lineage>
</organism>
<dbReference type="EMBL" id="LXQA010535390">
    <property type="protein sequence ID" value="MCI57804.1"/>
    <property type="molecule type" value="Genomic_DNA"/>
</dbReference>
<accession>A0A392TB74</accession>
<dbReference type="AlphaFoldDB" id="A0A392TB74"/>
<dbReference type="Proteomes" id="UP000265520">
    <property type="component" value="Unassembled WGS sequence"/>
</dbReference>
<reference evidence="1 2" key="1">
    <citation type="journal article" date="2018" name="Front. Plant Sci.">
        <title>Red Clover (Trifolium pratense) and Zigzag Clover (T. medium) - A Picture of Genomic Similarities and Differences.</title>
        <authorList>
            <person name="Dluhosova J."/>
            <person name="Istvanek J."/>
            <person name="Nedelnik J."/>
            <person name="Repkova J."/>
        </authorList>
    </citation>
    <scope>NUCLEOTIDE SEQUENCE [LARGE SCALE GENOMIC DNA]</scope>
    <source>
        <strain evidence="2">cv. 10/8</strain>
        <tissue evidence="1">Leaf</tissue>
    </source>
</reference>
<comment type="caution">
    <text evidence="1">The sequence shown here is derived from an EMBL/GenBank/DDBJ whole genome shotgun (WGS) entry which is preliminary data.</text>
</comment>
<keyword evidence="2" id="KW-1185">Reference proteome</keyword>
<proteinExistence type="predicted"/>
<protein>
    <submittedName>
        <fullName evidence="1">Uncharacterized protein</fullName>
    </submittedName>
</protein>